<evidence type="ECO:0000313" key="2">
    <source>
        <dbReference type="Proteomes" id="UP000013270"/>
    </source>
</evidence>
<proteinExistence type="predicted"/>
<organism evidence="1 2">
    <name type="scientific">Acinetobacter bereziniae NIPH 3</name>
    <dbReference type="NCBI Taxonomy" id="1217651"/>
    <lineage>
        <taxon>Bacteria</taxon>
        <taxon>Pseudomonadati</taxon>
        <taxon>Pseudomonadota</taxon>
        <taxon>Gammaproteobacteria</taxon>
        <taxon>Moraxellales</taxon>
        <taxon>Moraxellaceae</taxon>
        <taxon>Acinetobacter</taxon>
    </lineage>
</organism>
<dbReference type="Proteomes" id="UP000013270">
    <property type="component" value="Unassembled WGS sequence"/>
</dbReference>
<sequence>MIPYQIRATLLQLEPSTDLNWAKVLYEIFDEANIEVREEIDRQILKPKEIQWNRTENTFEFKITNSLETLKHRLDNERMRSIANKLSNSLRGGPTCLNN</sequence>
<name>N8YIZ1_ACIBZ</name>
<dbReference type="HOGENOM" id="CLU_2340453_0_0_6"/>
<protein>
    <submittedName>
        <fullName evidence="1">Uncharacterized protein</fullName>
    </submittedName>
</protein>
<dbReference type="PATRIC" id="fig|1217651.3.peg.2668"/>
<dbReference type="AlphaFoldDB" id="N8YIZ1"/>
<dbReference type="EMBL" id="APPK01000041">
    <property type="protein sequence ID" value="ENV21289.1"/>
    <property type="molecule type" value="Genomic_DNA"/>
</dbReference>
<reference evidence="1 2" key="1">
    <citation type="submission" date="2013-02" db="EMBL/GenBank/DDBJ databases">
        <title>The Genome Sequence of Acinetobacter bereziniae NIPH 3.</title>
        <authorList>
            <consortium name="The Broad Institute Genome Sequencing Platform"/>
            <consortium name="The Broad Institute Genome Sequencing Center for Infectious Disease"/>
            <person name="Cerqueira G."/>
            <person name="Feldgarden M."/>
            <person name="Courvalin P."/>
            <person name="Perichon B."/>
            <person name="Grillot-Courvalin C."/>
            <person name="Clermont D."/>
            <person name="Rocha E."/>
            <person name="Yoon E.-J."/>
            <person name="Nemec A."/>
            <person name="Walker B."/>
            <person name="Young S.K."/>
            <person name="Zeng Q."/>
            <person name="Gargeya S."/>
            <person name="Fitzgerald M."/>
            <person name="Haas B."/>
            <person name="Abouelleil A."/>
            <person name="Alvarado L."/>
            <person name="Arachchi H.M."/>
            <person name="Berlin A.M."/>
            <person name="Chapman S.B."/>
            <person name="Dewar J."/>
            <person name="Goldberg J."/>
            <person name="Griggs A."/>
            <person name="Gujja S."/>
            <person name="Hansen M."/>
            <person name="Howarth C."/>
            <person name="Imamovic A."/>
            <person name="Larimer J."/>
            <person name="McCowan C."/>
            <person name="Murphy C."/>
            <person name="Neiman D."/>
            <person name="Pearson M."/>
            <person name="Priest M."/>
            <person name="Roberts A."/>
            <person name="Saif S."/>
            <person name="Shea T."/>
            <person name="Sisk P."/>
            <person name="Sykes S."/>
            <person name="Wortman J."/>
            <person name="Nusbaum C."/>
            <person name="Birren B."/>
        </authorList>
    </citation>
    <scope>NUCLEOTIDE SEQUENCE [LARGE SCALE GENOMIC DNA]</scope>
    <source>
        <strain evidence="1 2">NIPH 3</strain>
    </source>
</reference>
<evidence type="ECO:0000313" key="1">
    <source>
        <dbReference type="EMBL" id="ENV21289.1"/>
    </source>
</evidence>
<comment type="caution">
    <text evidence="1">The sequence shown here is derived from an EMBL/GenBank/DDBJ whole genome shotgun (WGS) entry which is preliminary data.</text>
</comment>
<accession>N8YIZ1</accession>
<gene>
    <name evidence="1" type="ORF">F963_02706</name>
</gene>